<evidence type="ECO:0000256" key="3">
    <source>
        <dbReference type="SAM" id="Phobius"/>
    </source>
</evidence>
<reference evidence="6" key="2">
    <citation type="journal article" date="2023" name="BMC Genomics">
        <title>Pest status, molecular evolution, and epigenetic factors derived from the genome assembly of Frankliniella fusca, a thysanopteran phytovirus vector.</title>
        <authorList>
            <person name="Catto M.A."/>
            <person name="Labadie P.E."/>
            <person name="Jacobson A.L."/>
            <person name="Kennedy G.G."/>
            <person name="Srinivasan R."/>
            <person name="Hunt B.G."/>
        </authorList>
    </citation>
    <scope>NUCLEOTIDE SEQUENCE</scope>
    <source>
        <strain evidence="6">PL_HMW_Pooled</strain>
    </source>
</reference>
<proteinExistence type="predicted"/>
<evidence type="ECO:0000259" key="5">
    <source>
        <dbReference type="PROSITE" id="PS50966"/>
    </source>
</evidence>
<evidence type="ECO:0000313" key="7">
    <source>
        <dbReference type="Proteomes" id="UP001219518"/>
    </source>
</evidence>
<dbReference type="PROSITE" id="PS50157">
    <property type="entry name" value="ZINC_FINGER_C2H2_2"/>
    <property type="match status" value="6"/>
</dbReference>
<evidence type="ECO:0000256" key="1">
    <source>
        <dbReference type="PROSITE-ProRule" id="PRU00042"/>
    </source>
</evidence>
<evidence type="ECO:0000256" key="2">
    <source>
        <dbReference type="SAM" id="MobiDB-lite"/>
    </source>
</evidence>
<feature type="transmembrane region" description="Helical" evidence="3">
    <location>
        <begin position="1671"/>
        <end position="1691"/>
    </location>
</feature>
<evidence type="ECO:0000259" key="4">
    <source>
        <dbReference type="PROSITE" id="PS50157"/>
    </source>
</evidence>
<accession>A0AAE1GSX7</accession>
<dbReference type="PANTHER" id="PTHR33936:SF24">
    <property type="entry name" value="C2H2-TYPE DOMAIN-CONTAINING PROTEIN"/>
    <property type="match status" value="1"/>
</dbReference>
<keyword evidence="3" id="KW-1133">Transmembrane helix</keyword>
<feature type="domain" description="C2H2-type" evidence="4">
    <location>
        <begin position="822"/>
        <end position="850"/>
    </location>
</feature>
<evidence type="ECO:0000313" key="6">
    <source>
        <dbReference type="EMBL" id="KAK3908218.1"/>
    </source>
</evidence>
<dbReference type="PROSITE" id="PS00028">
    <property type="entry name" value="ZINC_FINGER_C2H2_1"/>
    <property type="match status" value="6"/>
</dbReference>
<feature type="domain" description="SWIM-type" evidence="5">
    <location>
        <begin position="1436"/>
        <end position="1488"/>
    </location>
</feature>
<keyword evidence="3" id="KW-0812">Transmembrane</keyword>
<feature type="domain" description="C2H2-type" evidence="4">
    <location>
        <begin position="98"/>
        <end position="126"/>
    </location>
</feature>
<dbReference type="EMBL" id="JAHWGI010000033">
    <property type="protein sequence ID" value="KAK3908218.1"/>
    <property type="molecule type" value="Genomic_DNA"/>
</dbReference>
<dbReference type="Pfam" id="PF10551">
    <property type="entry name" value="MULE"/>
    <property type="match status" value="2"/>
</dbReference>
<dbReference type="SUPFAM" id="SSF57667">
    <property type="entry name" value="beta-beta-alpha zinc fingers"/>
    <property type="match status" value="3"/>
</dbReference>
<dbReference type="SMART" id="SM00355">
    <property type="entry name" value="ZnF_C2H2"/>
    <property type="match status" value="8"/>
</dbReference>
<dbReference type="InterPro" id="IPR007527">
    <property type="entry name" value="Znf_SWIM"/>
</dbReference>
<organism evidence="6 7">
    <name type="scientific">Frankliniella fusca</name>
    <dbReference type="NCBI Taxonomy" id="407009"/>
    <lineage>
        <taxon>Eukaryota</taxon>
        <taxon>Metazoa</taxon>
        <taxon>Ecdysozoa</taxon>
        <taxon>Arthropoda</taxon>
        <taxon>Hexapoda</taxon>
        <taxon>Insecta</taxon>
        <taxon>Pterygota</taxon>
        <taxon>Neoptera</taxon>
        <taxon>Paraneoptera</taxon>
        <taxon>Thysanoptera</taxon>
        <taxon>Terebrantia</taxon>
        <taxon>Thripoidea</taxon>
        <taxon>Thripidae</taxon>
        <taxon>Frankliniella</taxon>
    </lineage>
</organism>
<dbReference type="PANTHER" id="PTHR33936">
    <property type="entry name" value="PROTEIN CBG17840"/>
    <property type="match status" value="1"/>
</dbReference>
<feature type="domain" description="SWIM-type" evidence="5">
    <location>
        <begin position="712"/>
        <end position="764"/>
    </location>
</feature>
<comment type="caution">
    <text evidence="6">The sequence shown here is derived from an EMBL/GenBank/DDBJ whole genome shotgun (WGS) entry which is preliminary data.</text>
</comment>
<dbReference type="Proteomes" id="UP001219518">
    <property type="component" value="Unassembled WGS sequence"/>
</dbReference>
<keyword evidence="7" id="KW-1185">Reference proteome</keyword>
<feature type="domain" description="C2H2-type" evidence="4">
    <location>
        <begin position="7"/>
        <end position="35"/>
    </location>
</feature>
<keyword evidence="3" id="KW-0472">Membrane</keyword>
<protein>
    <submittedName>
        <fullName evidence="6">Zinc finger protein 449</fullName>
    </submittedName>
</protein>
<dbReference type="PROSITE" id="PS50966">
    <property type="entry name" value="ZF_SWIM"/>
    <property type="match status" value="2"/>
</dbReference>
<gene>
    <name evidence="6" type="ORF">KUF71_018731</name>
</gene>
<reference evidence="6" key="1">
    <citation type="submission" date="2021-07" db="EMBL/GenBank/DDBJ databases">
        <authorList>
            <person name="Catto M.A."/>
            <person name="Jacobson A."/>
            <person name="Kennedy G."/>
            <person name="Labadie P."/>
            <person name="Hunt B.G."/>
            <person name="Srinivasan R."/>
        </authorList>
    </citation>
    <scope>NUCLEOTIDE SEQUENCE</scope>
    <source>
        <strain evidence="6">PL_HMW_Pooled</strain>
        <tissue evidence="6">Head</tissue>
    </source>
</reference>
<dbReference type="InterPro" id="IPR036236">
    <property type="entry name" value="Znf_C2H2_sf"/>
</dbReference>
<feature type="region of interest" description="Disordered" evidence="2">
    <location>
        <begin position="1576"/>
        <end position="1601"/>
    </location>
</feature>
<keyword evidence="1" id="KW-0479">Metal-binding</keyword>
<feature type="domain" description="C2H2-type" evidence="4">
    <location>
        <begin position="864"/>
        <end position="892"/>
    </location>
</feature>
<dbReference type="Gene3D" id="3.30.160.60">
    <property type="entry name" value="Classic Zinc Finger"/>
    <property type="match status" value="4"/>
</dbReference>
<feature type="domain" description="C2H2-type" evidence="4">
    <location>
        <begin position="45"/>
        <end position="73"/>
    </location>
</feature>
<name>A0AAE1GSX7_9NEOP</name>
<dbReference type="Pfam" id="PF00096">
    <property type="entry name" value="zf-C2H2"/>
    <property type="match status" value="4"/>
</dbReference>
<dbReference type="GO" id="GO:0008270">
    <property type="term" value="F:zinc ion binding"/>
    <property type="evidence" value="ECO:0007669"/>
    <property type="project" value="UniProtKB-KW"/>
</dbReference>
<dbReference type="InterPro" id="IPR013087">
    <property type="entry name" value="Znf_C2H2_type"/>
</dbReference>
<keyword evidence="1" id="KW-0862">Zinc</keyword>
<keyword evidence="1" id="KW-0863">Zinc-finger</keyword>
<dbReference type="InterPro" id="IPR018289">
    <property type="entry name" value="MULE_transposase_dom"/>
</dbReference>
<feature type="domain" description="C2H2-type" evidence="4">
    <location>
        <begin position="140"/>
        <end position="168"/>
    </location>
</feature>
<sequence>MSEKNVPYCDVCSKNFSSKSALFKHQRTVHKMECKTGKSARGGSYKCRVCDNFYSNQSSLTRHLKNLHAIQKNEVVLNQSAVLSGVQVVKDMEEDKGFSCKYCSEVFEERKNLYYHIRTKHSVDVSEENVAEGLPSEERLACQSCSTTFSCKATLTRHMKRLHPEMQISSTEPAGRCPFFPHCDVKVNHGTNVMNHLKDAHDTAMVREELHFDSYNDFEHWKEEMCNETLTQYTQLRGKKVLDNGDERIYLNCHRSGETRPQGNGIRLRDPSKIVKTGKVCPARIVITTSADGVDVTYFKTHVGHVCCLKYLRCSHRDRAHIAGLLKDKVPMKVILEEIASQVPSQRRHAIDSQDIHNIIRDFNLDTSRCNKEDAVSVDVWVDQMGCLEVKDSPVIFYKRQNEMKIGDRFVKVEQFLEPEDFLLVIMTPYQRKMAEKFASSRILIDSTHGTNQYDFQLTTLLTIDEFGAGVPFAFCISNRINETAMKAFFSSVKAVIGPINTEVFMSDDYPAYHNAWCQIMSEPAYYLLCLWHVQRNWKKNVLLIKNNVKQAEIYRALQVLLVEMDENDFFYLRDAFLQMCKEDVDTAEFGEYFRKKYASNYSKWAFRYRQGLRLNTNMYLEAMHKKLKYIYLDGTANKRVDKCIAALLKLSNSVTHDRFVRLVKNKATFRMKAILKSHHTSMEIKEDMITTIHDGEVWDVKSSDINNLEVYRVVQDPKLKCQGCPLTCWGCGVCVHKYACTCIDSLIRGNFCKHIHACLRLKGGPAQAYEDLHPTESSDSMIEELEAMAESAPPREVSQVEDQRVKLRVQVVKDMEEDKGFSCKYCSEVFEERKNLYYHIRTKHSVDVSEENVAEGLPSEERLACQSCSTTFSCKATLTRHMKRLHPEMQISSTEPAGRCPFFPHCDVKVNHGTNVMNHLKDAHDTAMVREELHFDSYNDFEHWKEEMCNETLTQYTQLRGKKVLDNGDERIYLNCHRSGETRPQGNGIRLRDPSKIVKTGKVCPARIVITTSADGVDVTYFKTHVGHVCCLKYLRCSHRDRAHIAGLLKDKVPMKVILEEIASQVPSQRRHAIDSQDIHNIIRDFNLDTSRCNKEDAVSVDVWVDQMGCLEVKDSPVIFYKRQNEMKIGDRFVKVEQFLEPEDFLLVIMTPYQRKMAEKFASSRILIDSTHGTNQYDFQLTTLLTIDEFGAGVPFAFCISNRINETAMKAFFSSVKAVIGPINTEVFMSDDYPAYHNAWCQIMSEPAYYLLCLWHVQRNWKKNVLLIKNNVKQAEIYRALQVLLVEMDENDFFYLRDAFLQMCKEDVDTAEFGEYFRKKYASNYSKWAFRYRQGLRLNTNMYLEAMHKKLKYIYLDGTANKRVDKCIAALLKLSNSVTHDRFVRLVKNKATFRMKAILKSHHTSMEIKEDMITTIHDGEVWDVKSSDINNLEVYRVVQDPKLKCQGCPLTCWGCGVCVHKYACTCIDSLIRGNFCKHIHACLRLKGGPAQAYEDLHPTESSDSMIEELEAMAESAPPREVSQVEDQRVKLSSLLSIVNGMSSELQSDANLKAVVEGAERLLTLVGKKIRREKLETDNEEPENVVPRRVPSFGDGTTTPFRPRAVERQLRFQSTKNKTSKTANSFSKPSPAEINSLKVLLCGGDALVVHSGSDHTYLPQSSLQTSFHLKAISYLLYTALLFAGFGGSGRLKRLSQRKRRKTEQVEDRKVLEGLLEEIFSQSAQLTKEESLKEVIQGVQDLMKLMFTEINRSSTKLLPALLA</sequence>
<dbReference type="InterPro" id="IPR052797">
    <property type="entry name" value="RegFact_GeneExpr_CellDeath"/>
</dbReference>